<dbReference type="Proteomes" id="UP000289738">
    <property type="component" value="Chromosome A08"/>
</dbReference>
<evidence type="ECO:0008006" key="3">
    <source>
        <dbReference type="Google" id="ProtNLM"/>
    </source>
</evidence>
<name>A0A445BSP6_ARAHY</name>
<proteinExistence type="predicted"/>
<evidence type="ECO:0000313" key="1">
    <source>
        <dbReference type="EMBL" id="RYR41730.1"/>
    </source>
</evidence>
<protein>
    <recommendedName>
        <fullName evidence="3">Peptidase A2 domain-containing protein</fullName>
    </recommendedName>
</protein>
<sequence length="96" mass="10924">MWIMRRLFHLFDIGMSHVTSRDLLKSKNLISVFLHVTLVMSGIKDNKVLVDGGATINLLPERMLMKVGKHPDDLILTNISVTDYRYLIPSIVKAAF</sequence>
<keyword evidence="2" id="KW-1185">Reference proteome</keyword>
<dbReference type="EMBL" id="SDMP01000008">
    <property type="protein sequence ID" value="RYR41730.1"/>
    <property type="molecule type" value="Genomic_DNA"/>
</dbReference>
<reference evidence="1 2" key="1">
    <citation type="submission" date="2019-01" db="EMBL/GenBank/DDBJ databases">
        <title>Sequencing of cultivated peanut Arachis hypogaea provides insights into genome evolution and oil improvement.</title>
        <authorList>
            <person name="Chen X."/>
        </authorList>
    </citation>
    <scope>NUCLEOTIDE SEQUENCE [LARGE SCALE GENOMIC DNA]</scope>
    <source>
        <strain evidence="2">cv. Fuhuasheng</strain>
        <tissue evidence="1">Leaves</tissue>
    </source>
</reference>
<gene>
    <name evidence="1" type="ORF">Ahy_A08g038143</name>
</gene>
<dbReference type="AlphaFoldDB" id="A0A445BSP6"/>
<comment type="caution">
    <text evidence="1">The sequence shown here is derived from an EMBL/GenBank/DDBJ whole genome shotgun (WGS) entry which is preliminary data.</text>
</comment>
<organism evidence="1 2">
    <name type="scientific">Arachis hypogaea</name>
    <name type="common">Peanut</name>
    <dbReference type="NCBI Taxonomy" id="3818"/>
    <lineage>
        <taxon>Eukaryota</taxon>
        <taxon>Viridiplantae</taxon>
        <taxon>Streptophyta</taxon>
        <taxon>Embryophyta</taxon>
        <taxon>Tracheophyta</taxon>
        <taxon>Spermatophyta</taxon>
        <taxon>Magnoliopsida</taxon>
        <taxon>eudicotyledons</taxon>
        <taxon>Gunneridae</taxon>
        <taxon>Pentapetalae</taxon>
        <taxon>rosids</taxon>
        <taxon>fabids</taxon>
        <taxon>Fabales</taxon>
        <taxon>Fabaceae</taxon>
        <taxon>Papilionoideae</taxon>
        <taxon>50 kb inversion clade</taxon>
        <taxon>dalbergioids sensu lato</taxon>
        <taxon>Dalbergieae</taxon>
        <taxon>Pterocarpus clade</taxon>
        <taxon>Arachis</taxon>
    </lineage>
</organism>
<evidence type="ECO:0000313" key="2">
    <source>
        <dbReference type="Proteomes" id="UP000289738"/>
    </source>
</evidence>
<accession>A0A445BSP6</accession>